<sequence>MANAQANRRGILLMLVAMGCYVLNDVFVKLAAQSLPPGQVLAVRGAFATLFVLALARGTRAGWRTALRPIVGVRCGLEITTALSSVVALSLAPLATVSTLMMTAPLMIAATAMALRWEPWHGGRLLATAAGFAGVLLVIQPSARSEVAAAGLACALLCAASLAARDLVTRRIPATVPSSIIAVATTLAVCLAGLLLDLVERWAPPTRHELGMLAAAAGCAALGNYALIVACRGVDLSVVTPFRYSLIVWALLLGYAIWGDMPRPEAAAGVVLIVAAGAFTVWAARRP</sequence>
<dbReference type="AlphaFoldDB" id="A0A0H2LXW8"/>
<keyword evidence="4 5" id="KW-0472">Membrane</keyword>
<dbReference type="EMBL" id="JZWI01000035">
    <property type="protein sequence ID" value="KLN53337.1"/>
    <property type="molecule type" value="Genomic_DNA"/>
</dbReference>
<dbReference type="Pfam" id="PF00892">
    <property type="entry name" value="EamA"/>
    <property type="match status" value="2"/>
</dbReference>
<dbReference type="InterPro" id="IPR037185">
    <property type="entry name" value="EmrE-like"/>
</dbReference>
<keyword evidence="8" id="KW-1185">Reference proteome</keyword>
<keyword evidence="2 5" id="KW-0812">Transmembrane</keyword>
<evidence type="ECO:0000256" key="3">
    <source>
        <dbReference type="ARBA" id="ARBA00022989"/>
    </source>
</evidence>
<dbReference type="GO" id="GO:0016020">
    <property type="term" value="C:membrane"/>
    <property type="evidence" value="ECO:0007669"/>
    <property type="project" value="UniProtKB-SubCell"/>
</dbReference>
<dbReference type="InterPro" id="IPR000620">
    <property type="entry name" value="EamA_dom"/>
</dbReference>
<gene>
    <name evidence="7" type="ORF">VPARA_55030</name>
</gene>
<dbReference type="PANTHER" id="PTHR22911:SF6">
    <property type="entry name" value="SOLUTE CARRIER FAMILY 35 MEMBER G1"/>
    <property type="match status" value="1"/>
</dbReference>
<dbReference type="PATRIC" id="fig|34073.19.peg.5631"/>
<feature type="transmembrane region" description="Helical" evidence="5">
    <location>
        <begin position="71"/>
        <end position="91"/>
    </location>
</feature>
<proteinExistence type="predicted"/>
<evidence type="ECO:0000313" key="7">
    <source>
        <dbReference type="EMBL" id="KLN53337.1"/>
    </source>
</evidence>
<feature type="transmembrane region" description="Helical" evidence="5">
    <location>
        <begin position="147"/>
        <end position="168"/>
    </location>
</feature>
<dbReference type="Proteomes" id="UP000035170">
    <property type="component" value="Unassembled WGS sequence"/>
</dbReference>
<dbReference type="SUPFAM" id="SSF103481">
    <property type="entry name" value="Multidrug resistance efflux transporter EmrE"/>
    <property type="match status" value="2"/>
</dbReference>
<protein>
    <submittedName>
        <fullName evidence="7">EamA-like transporter family protein</fullName>
    </submittedName>
</protein>
<dbReference type="PANTHER" id="PTHR22911">
    <property type="entry name" value="ACYL-MALONYL CONDENSING ENZYME-RELATED"/>
    <property type="match status" value="1"/>
</dbReference>
<feature type="transmembrane region" description="Helical" evidence="5">
    <location>
        <begin position="180"/>
        <end position="199"/>
    </location>
</feature>
<evidence type="ECO:0000256" key="4">
    <source>
        <dbReference type="ARBA" id="ARBA00023136"/>
    </source>
</evidence>
<evidence type="ECO:0000256" key="5">
    <source>
        <dbReference type="SAM" id="Phobius"/>
    </source>
</evidence>
<comment type="subcellular location">
    <subcellularLocation>
        <location evidence="1">Membrane</location>
        <topology evidence="1">Multi-pass membrane protein</topology>
    </subcellularLocation>
</comment>
<evidence type="ECO:0000313" key="8">
    <source>
        <dbReference type="Proteomes" id="UP000035170"/>
    </source>
</evidence>
<accession>A0A0H2LXW8</accession>
<feature type="transmembrane region" description="Helical" evidence="5">
    <location>
        <begin position="266"/>
        <end position="284"/>
    </location>
</feature>
<feature type="transmembrane region" description="Helical" evidence="5">
    <location>
        <begin position="12"/>
        <end position="32"/>
    </location>
</feature>
<evidence type="ECO:0000259" key="6">
    <source>
        <dbReference type="Pfam" id="PF00892"/>
    </source>
</evidence>
<keyword evidence="3 5" id="KW-1133">Transmembrane helix</keyword>
<reference evidence="7 8" key="1">
    <citation type="submission" date="2015-03" db="EMBL/GenBank/DDBJ databases">
        <title>Genome sequence of Variovorax paradoxus TBEA6.</title>
        <authorList>
            <person name="Poehlein A."/>
            <person name="Schuldes J."/>
            <person name="Wuebbeler J.H."/>
            <person name="Hiessl S."/>
            <person name="Steinbuechel A."/>
            <person name="Daniel R."/>
        </authorList>
    </citation>
    <scope>NUCLEOTIDE SEQUENCE [LARGE SCALE GENOMIC DNA]</scope>
    <source>
        <strain evidence="7 8">TBEA6</strain>
    </source>
</reference>
<feature type="transmembrane region" description="Helical" evidence="5">
    <location>
        <begin position="122"/>
        <end position="141"/>
    </location>
</feature>
<feature type="domain" description="EamA" evidence="6">
    <location>
        <begin position="9"/>
        <end position="139"/>
    </location>
</feature>
<evidence type="ECO:0000256" key="2">
    <source>
        <dbReference type="ARBA" id="ARBA00022692"/>
    </source>
</evidence>
<feature type="transmembrane region" description="Helical" evidence="5">
    <location>
        <begin position="211"/>
        <end position="230"/>
    </location>
</feature>
<feature type="transmembrane region" description="Helical" evidence="5">
    <location>
        <begin position="38"/>
        <end position="59"/>
    </location>
</feature>
<name>A0A0H2LXW8_VARPD</name>
<organism evidence="7 8">
    <name type="scientific">Variovorax paradoxus</name>
    <dbReference type="NCBI Taxonomy" id="34073"/>
    <lineage>
        <taxon>Bacteria</taxon>
        <taxon>Pseudomonadati</taxon>
        <taxon>Pseudomonadota</taxon>
        <taxon>Betaproteobacteria</taxon>
        <taxon>Burkholderiales</taxon>
        <taxon>Comamonadaceae</taxon>
        <taxon>Variovorax</taxon>
    </lineage>
</organism>
<dbReference type="RefSeq" id="WP_230682973.1">
    <property type="nucleotide sequence ID" value="NZ_JZWI01000035.1"/>
</dbReference>
<evidence type="ECO:0000256" key="1">
    <source>
        <dbReference type="ARBA" id="ARBA00004141"/>
    </source>
</evidence>
<comment type="caution">
    <text evidence="7">The sequence shown here is derived from an EMBL/GenBank/DDBJ whole genome shotgun (WGS) entry which is preliminary data.</text>
</comment>
<feature type="transmembrane region" description="Helical" evidence="5">
    <location>
        <begin position="242"/>
        <end position="260"/>
    </location>
</feature>
<feature type="domain" description="EamA" evidence="6">
    <location>
        <begin position="151"/>
        <end position="280"/>
    </location>
</feature>